<reference evidence="2" key="1">
    <citation type="submission" date="2022-11" db="UniProtKB">
        <authorList>
            <consortium name="WormBaseParasite"/>
        </authorList>
    </citation>
    <scope>IDENTIFICATION</scope>
</reference>
<evidence type="ECO:0000313" key="1">
    <source>
        <dbReference type="Proteomes" id="UP000887576"/>
    </source>
</evidence>
<evidence type="ECO:0000313" key="2">
    <source>
        <dbReference type="WBParaSite" id="JU765_v2.g1370.t1"/>
    </source>
</evidence>
<protein>
    <submittedName>
        <fullName evidence="2">UBA domain-containing protein</fullName>
    </submittedName>
</protein>
<organism evidence="1 2">
    <name type="scientific">Panagrolaimus sp. JU765</name>
    <dbReference type="NCBI Taxonomy" id="591449"/>
    <lineage>
        <taxon>Eukaryota</taxon>
        <taxon>Metazoa</taxon>
        <taxon>Ecdysozoa</taxon>
        <taxon>Nematoda</taxon>
        <taxon>Chromadorea</taxon>
        <taxon>Rhabditida</taxon>
        <taxon>Tylenchina</taxon>
        <taxon>Panagrolaimomorpha</taxon>
        <taxon>Panagrolaimoidea</taxon>
        <taxon>Panagrolaimidae</taxon>
        <taxon>Panagrolaimus</taxon>
    </lineage>
</organism>
<sequence>MGLKSDSHTSRYPKDSTRGAKGKQDVITKQLIETTRCTIAEAEEALAECNFDIELAVNYIFD</sequence>
<dbReference type="WBParaSite" id="JU765_v2.g1370.t1">
    <property type="protein sequence ID" value="JU765_v2.g1370.t1"/>
    <property type="gene ID" value="JU765_v2.g1370"/>
</dbReference>
<accession>A0AC34Q7G7</accession>
<proteinExistence type="predicted"/>
<name>A0AC34Q7G7_9BILA</name>
<dbReference type="Proteomes" id="UP000887576">
    <property type="component" value="Unplaced"/>
</dbReference>